<comment type="caution">
    <text evidence="1">The sequence shown here is derived from an EMBL/GenBank/DDBJ whole genome shotgun (WGS) entry which is preliminary data.</text>
</comment>
<dbReference type="EMBL" id="CAJVPW010000244">
    <property type="protein sequence ID" value="CAG8447880.1"/>
    <property type="molecule type" value="Genomic_DNA"/>
</dbReference>
<name>A0ACA9K2M6_9GLOM</name>
<protein>
    <submittedName>
        <fullName evidence="1">15072_t:CDS:1</fullName>
    </submittedName>
</protein>
<feature type="non-terminal residue" evidence="1">
    <location>
        <position position="1"/>
    </location>
</feature>
<sequence length="97" mass="11181">EAAEVAAFLFSVFTVFGPPYILQSDDGREFTAQIIYELLSLWKEIYIINGWPHYPQSQGSVENSNKTLKNTLSTWMEDNNRKDWSIGLLIVTCKYNN</sequence>
<evidence type="ECO:0000313" key="1">
    <source>
        <dbReference type="EMBL" id="CAG8447880.1"/>
    </source>
</evidence>
<reference evidence="1" key="1">
    <citation type="submission" date="2021-06" db="EMBL/GenBank/DDBJ databases">
        <authorList>
            <person name="Kallberg Y."/>
            <person name="Tangrot J."/>
            <person name="Rosling A."/>
        </authorList>
    </citation>
    <scope>NUCLEOTIDE SEQUENCE</scope>
    <source>
        <strain evidence="1">28 12/20/2015</strain>
    </source>
</reference>
<gene>
    <name evidence="1" type="ORF">SPELUC_LOCUS622</name>
</gene>
<dbReference type="Proteomes" id="UP000789366">
    <property type="component" value="Unassembled WGS sequence"/>
</dbReference>
<evidence type="ECO:0000313" key="2">
    <source>
        <dbReference type="Proteomes" id="UP000789366"/>
    </source>
</evidence>
<proteinExistence type="predicted"/>
<organism evidence="1 2">
    <name type="scientific">Cetraspora pellucida</name>
    <dbReference type="NCBI Taxonomy" id="1433469"/>
    <lineage>
        <taxon>Eukaryota</taxon>
        <taxon>Fungi</taxon>
        <taxon>Fungi incertae sedis</taxon>
        <taxon>Mucoromycota</taxon>
        <taxon>Glomeromycotina</taxon>
        <taxon>Glomeromycetes</taxon>
        <taxon>Diversisporales</taxon>
        <taxon>Gigasporaceae</taxon>
        <taxon>Cetraspora</taxon>
    </lineage>
</organism>
<accession>A0ACA9K2M6</accession>
<keyword evidence="2" id="KW-1185">Reference proteome</keyword>